<dbReference type="AlphaFoldDB" id="A0A926DKX2"/>
<comment type="caution">
    <text evidence="1">The sequence shown here is derived from an EMBL/GenBank/DDBJ whole genome shotgun (WGS) entry which is preliminary data.</text>
</comment>
<protein>
    <recommendedName>
        <fullName evidence="3">Sporulation protein YtxC</fullName>
    </recommendedName>
</protein>
<name>A0A926DKX2_9FIRM</name>
<dbReference type="Pfam" id="PF08812">
    <property type="entry name" value="YtxC"/>
    <property type="match status" value="1"/>
</dbReference>
<dbReference type="InterPro" id="IPR014199">
    <property type="entry name" value="Spore_YtxC"/>
</dbReference>
<dbReference type="RefSeq" id="WP_249280622.1">
    <property type="nucleotide sequence ID" value="NZ_JACRSS010000004.1"/>
</dbReference>
<evidence type="ECO:0000313" key="2">
    <source>
        <dbReference type="Proteomes" id="UP000617951"/>
    </source>
</evidence>
<proteinExistence type="predicted"/>
<dbReference type="EMBL" id="JACRSS010000004">
    <property type="protein sequence ID" value="MBC8538980.1"/>
    <property type="molecule type" value="Genomic_DNA"/>
</dbReference>
<evidence type="ECO:0000313" key="1">
    <source>
        <dbReference type="EMBL" id="MBC8538980.1"/>
    </source>
</evidence>
<dbReference type="Proteomes" id="UP000617951">
    <property type="component" value="Unassembled WGS sequence"/>
</dbReference>
<reference evidence="1" key="1">
    <citation type="submission" date="2020-08" db="EMBL/GenBank/DDBJ databases">
        <title>Genome public.</title>
        <authorList>
            <person name="Liu C."/>
            <person name="Sun Q."/>
        </authorList>
    </citation>
    <scope>NUCLEOTIDE SEQUENCE</scope>
    <source>
        <strain evidence="1">NSJ-63</strain>
    </source>
</reference>
<keyword evidence="2" id="KW-1185">Reference proteome</keyword>
<sequence>MEYTVGVSNMDIELRPLIENRLSAANKRSGQIQIKEDHKNYVALDFAGREQLFELADILADIVIENLQIRFIMREIAHDYDFVAEKDQCEILINTLKRLWYHGEKGDLEHLKQDISSRIAVCMLEGQEHVLWLDGVLRFRMRDFVEQWKDTLEDCVDDYLLESEKHEFIKLLRYFVSMRDPILPYVIIRPGEEEYQIFDGNSAKVSVILPGSEHGGTREVSKEDLLLSQLINLAPENINISEIQDEDLKTLLHQVFIGRIRS</sequence>
<organism evidence="1 2">
    <name type="scientific">Guopingia tenuis</name>
    <dbReference type="NCBI Taxonomy" id="2763656"/>
    <lineage>
        <taxon>Bacteria</taxon>
        <taxon>Bacillati</taxon>
        <taxon>Bacillota</taxon>
        <taxon>Clostridia</taxon>
        <taxon>Christensenellales</taxon>
        <taxon>Christensenellaceae</taxon>
        <taxon>Guopingia</taxon>
    </lineage>
</organism>
<gene>
    <name evidence="1" type="ORF">H8693_08540</name>
</gene>
<accession>A0A926DKX2</accession>
<evidence type="ECO:0008006" key="3">
    <source>
        <dbReference type="Google" id="ProtNLM"/>
    </source>
</evidence>